<dbReference type="GO" id="GO:0016075">
    <property type="term" value="P:rRNA catabolic process"/>
    <property type="evidence" value="ECO:0007669"/>
    <property type="project" value="TreeGrafter"/>
</dbReference>
<dbReference type="PANTHER" id="PTHR11953:SF0">
    <property type="entry name" value="EXOSOME COMPLEX COMPONENT RRP41"/>
    <property type="match status" value="1"/>
</dbReference>
<keyword evidence="4" id="KW-0963">Cytoplasm</keyword>
<dbReference type="GO" id="GO:0000177">
    <property type="term" value="C:cytoplasmic exosome (RNase complex)"/>
    <property type="evidence" value="ECO:0007669"/>
    <property type="project" value="TreeGrafter"/>
</dbReference>
<dbReference type="GO" id="GO:0034475">
    <property type="term" value="P:U4 snRNA 3'-end processing"/>
    <property type="evidence" value="ECO:0007669"/>
    <property type="project" value="TreeGrafter"/>
</dbReference>
<dbReference type="Proteomes" id="UP001214415">
    <property type="component" value="Chromosome 1"/>
</dbReference>
<evidence type="ECO:0000256" key="3">
    <source>
        <dbReference type="ARBA" id="ARBA00006678"/>
    </source>
</evidence>
<proteinExistence type="inferred from homology"/>
<evidence type="ECO:0000256" key="1">
    <source>
        <dbReference type="ARBA" id="ARBA00004496"/>
    </source>
</evidence>
<dbReference type="Pfam" id="PF01138">
    <property type="entry name" value="RNase_PH"/>
    <property type="match status" value="1"/>
</dbReference>
<dbReference type="FunFam" id="3.30.230.70:FF:000004">
    <property type="entry name" value="Exosome complex component Rrp41"/>
    <property type="match status" value="1"/>
</dbReference>
<evidence type="ECO:0000256" key="7">
    <source>
        <dbReference type="ARBA" id="ARBA00077929"/>
    </source>
</evidence>
<dbReference type="PANTHER" id="PTHR11953">
    <property type="entry name" value="EXOSOME COMPLEX COMPONENT"/>
    <property type="match status" value="1"/>
</dbReference>
<evidence type="ECO:0000256" key="6">
    <source>
        <dbReference type="ARBA" id="ARBA00063066"/>
    </source>
</evidence>
<protein>
    <recommendedName>
        <fullName evidence="7">Ribosomal RNA-processing protein 41</fullName>
    </recommendedName>
</protein>
<evidence type="ECO:0000256" key="2">
    <source>
        <dbReference type="ARBA" id="ARBA00004604"/>
    </source>
</evidence>
<dbReference type="SUPFAM" id="SSF54211">
    <property type="entry name" value="Ribosomal protein S5 domain 2-like"/>
    <property type="match status" value="1"/>
</dbReference>
<evidence type="ECO:0000259" key="9">
    <source>
        <dbReference type="Pfam" id="PF03725"/>
    </source>
</evidence>
<organism evidence="10 11">
    <name type="scientific">Malassezia equina</name>
    <dbReference type="NCBI Taxonomy" id="1381935"/>
    <lineage>
        <taxon>Eukaryota</taxon>
        <taxon>Fungi</taxon>
        <taxon>Dikarya</taxon>
        <taxon>Basidiomycota</taxon>
        <taxon>Ustilaginomycotina</taxon>
        <taxon>Malasseziomycetes</taxon>
        <taxon>Malasseziales</taxon>
        <taxon>Malasseziaceae</taxon>
        <taxon>Malassezia</taxon>
    </lineage>
</organism>
<comment type="similarity">
    <text evidence="3">Belongs to the RNase PH family.</text>
</comment>
<reference evidence="10" key="1">
    <citation type="submission" date="2023-03" db="EMBL/GenBank/DDBJ databases">
        <title>Mating type loci evolution in Malassezia.</title>
        <authorList>
            <person name="Coelho M.A."/>
        </authorList>
    </citation>
    <scope>NUCLEOTIDE SEQUENCE</scope>
    <source>
        <strain evidence="10">CBS 12830</strain>
    </source>
</reference>
<dbReference type="InterPro" id="IPR015847">
    <property type="entry name" value="ExoRNase_PH_dom2"/>
</dbReference>
<dbReference type="GO" id="GO:0071028">
    <property type="term" value="P:nuclear mRNA surveillance"/>
    <property type="evidence" value="ECO:0007669"/>
    <property type="project" value="TreeGrafter"/>
</dbReference>
<dbReference type="GO" id="GO:0003723">
    <property type="term" value="F:RNA binding"/>
    <property type="evidence" value="ECO:0007669"/>
    <property type="project" value="TreeGrafter"/>
</dbReference>
<dbReference type="SUPFAM" id="SSF55666">
    <property type="entry name" value="Ribonuclease PH domain 2-like"/>
    <property type="match status" value="1"/>
</dbReference>
<dbReference type="AlphaFoldDB" id="A0AAF0IXE1"/>
<dbReference type="CDD" id="cd11370">
    <property type="entry name" value="RNase_PH_RRP41"/>
    <property type="match status" value="1"/>
</dbReference>
<feature type="domain" description="Exoribonuclease phosphorolytic" evidence="9">
    <location>
        <begin position="172"/>
        <end position="232"/>
    </location>
</feature>
<dbReference type="GO" id="GO:0071051">
    <property type="term" value="P:poly(A)-dependent snoRNA 3'-end processing"/>
    <property type="evidence" value="ECO:0007669"/>
    <property type="project" value="TreeGrafter"/>
</dbReference>
<evidence type="ECO:0000256" key="4">
    <source>
        <dbReference type="ARBA" id="ARBA00022490"/>
    </source>
</evidence>
<dbReference type="EMBL" id="CP119900">
    <property type="protein sequence ID" value="WFD21666.1"/>
    <property type="molecule type" value="Genomic_DNA"/>
</dbReference>
<comment type="subcellular location">
    <subcellularLocation>
        <location evidence="1">Cytoplasm</location>
    </subcellularLocation>
    <subcellularLocation>
        <location evidence="2">Nucleus</location>
        <location evidence="2">Nucleolus</location>
    </subcellularLocation>
</comment>
<dbReference type="Pfam" id="PF03725">
    <property type="entry name" value="RNase_PH_C"/>
    <property type="match status" value="1"/>
</dbReference>
<name>A0AAF0IXE1_9BASI</name>
<evidence type="ECO:0000259" key="8">
    <source>
        <dbReference type="Pfam" id="PF01138"/>
    </source>
</evidence>
<dbReference type="GO" id="GO:0000176">
    <property type="term" value="C:nuclear exosome (RNase complex)"/>
    <property type="evidence" value="ECO:0007669"/>
    <property type="project" value="UniProtKB-ARBA"/>
</dbReference>
<dbReference type="InterPro" id="IPR020568">
    <property type="entry name" value="Ribosomal_Su5_D2-typ_SF"/>
</dbReference>
<dbReference type="InterPro" id="IPR001247">
    <property type="entry name" value="ExoRNase_PH_dom1"/>
</dbReference>
<keyword evidence="11" id="KW-1185">Reference proteome</keyword>
<accession>A0AAF0IXE1</accession>
<dbReference type="Gene3D" id="3.30.230.70">
    <property type="entry name" value="GHMP Kinase, N-terminal domain"/>
    <property type="match status" value="1"/>
</dbReference>
<evidence type="ECO:0000313" key="10">
    <source>
        <dbReference type="EMBL" id="WFD21666.1"/>
    </source>
</evidence>
<feature type="domain" description="Exoribonuclease phosphorolytic" evidence="8">
    <location>
        <begin position="47"/>
        <end position="169"/>
    </location>
</feature>
<dbReference type="InterPro" id="IPR050080">
    <property type="entry name" value="RNase_PH"/>
</dbReference>
<gene>
    <name evidence="10" type="primary">SKI6</name>
    <name evidence="10" type="ORF">MEQU1_000319b</name>
</gene>
<dbReference type="GO" id="GO:0005730">
    <property type="term" value="C:nucleolus"/>
    <property type="evidence" value="ECO:0007669"/>
    <property type="project" value="UniProtKB-SubCell"/>
</dbReference>
<keyword evidence="5" id="KW-0271">Exosome</keyword>
<evidence type="ECO:0000256" key="5">
    <source>
        <dbReference type="ARBA" id="ARBA00022835"/>
    </source>
</evidence>
<dbReference type="InterPro" id="IPR027408">
    <property type="entry name" value="PNPase/RNase_PH_dom_sf"/>
</dbReference>
<dbReference type="InterPro" id="IPR036345">
    <property type="entry name" value="ExoRNase_PH_dom2_sf"/>
</dbReference>
<evidence type="ECO:0000313" key="11">
    <source>
        <dbReference type="Proteomes" id="UP001214415"/>
    </source>
</evidence>
<comment type="subunit">
    <text evidence="6">Component of the RNA exosome complex. Specifically part of the catalytically inactive RNA exosome core complex (Exo-9) which may associate with the catalytic subunits RRP6 and DIS3 in cytoplasmic- and nuclear-specific RNA exosome complex forms. Exo-9 is formed by a hexameric base ring of RNase PH domain-containing subunits and a cap ring consisting of CSL4, RRP4 and RRP40.</text>
</comment>
<sequence>MSRTELLTAGGFRMDGRKPLEFRSMELSLSPHTATGESLVPTAASAMSRADGSAQVRQGLTHVYACVYGPREPGRAARAPTVRQDRATIQVEIAVAPWGASDRRYRARGDRHLVEWANSVRSTFEPVVHTHLFPRAQIDLVVHVLQQDGGVLPAMIHACTLALMDAGIPMSDYVCALTCGLHGETALLDLNRKEQTSLPFATVAVLPRSGQVPLMQLDTRIHMDRFASMVDMCVEAAGVLRDELDTAMRARSDRLVEAAQHPLHEEIDRTKQL</sequence>